<feature type="compositionally biased region" description="Low complexity" evidence="1">
    <location>
        <begin position="802"/>
        <end position="820"/>
    </location>
</feature>
<name>A0A5M3MHZ7_CONPW</name>
<feature type="compositionally biased region" description="Acidic residues" evidence="1">
    <location>
        <begin position="587"/>
        <end position="603"/>
    </location>
</feature>
<feature type="compositionally biased region" description="Low complexity" evidence="1">
    <location>
        <begin position="1666"/>
        <end position="1675"/>
    </location>
</feature>
<feature type="compositionally biased region" description="Basic and acidic residues" evidence="1">
    <location>
        <begin position="982"/>
        <end position="993"/>
    </location>
</feature>
<comment type="caution">
    <text evidence="3">The sequence shown here is derived from an EMBL/GenBank/DDBJ whole genome shotgun (WGS) entry which is preliminary data.</text>
</comment>
<dbReference type="EMBL" id="JH711582">
    <property type="protein sequence ID" value="EIW78667.1"/>
    <property type="molecule type" value="Genomic_DNA"/>
</dbReference>
<feature type="compositionally biased region" description="Basic and acidic residues" evidence="1">
    <location>
        <begin position="764"/>
        <end position="787"/>
    </location>
</feature>
<proteinExistence type="predicted"/>
<feature type="compositionally biased region" description="Acidic residues" evidence="1">
    <location>
        <begin position="834"/>
        <end position="844"/>
    </location>
</feature>
<feature type="region of interest" description="Disordered" evidence="1">
    <location>
        <begin position="439"/>
        <end position="623"/>
    </location>
</feature>
<feature type="compositionally biased region" description="Polar residues" evidence="1">
    <location>
        <begin position="1476"/>
        <end position="1490"/>
    </location>
</feature>
<feature type="compositionally biased region" description="Acidic residues" evidence="1">
    <location>
        <begin position="391"/>
        <end position="401"/>
    </location>
</feature>
<feature type="region of interest" description="Disordered" evidence="1">
    <location>
        <begin position="1346"/>
        <end position="1371"/>
    </location>
</feature>
<feature type="region of interest" description="Disordered" evidence="1">
    <location>
        <begin position="1822"/>
        <end position="1892"/>
    </location>
</feature>
<feature type="region of interest" description="Disordered" evidence="1">
    <location>
        <begin position="333"/>
        <end position="425"/>
    </location>
</feature>
<accession>A0A5M3MHZ7</accession>
<dbReference type="InterPro" id="IPR001849">
    <property type="entry name" value="PH_domain"/>
</dbReference>
<feature type="compositionally biased region" description="Low complexity" evidence="1">
    <location>
        <begin position="1874"/>
        <end position="1884"/>
    </location>
</feature>
<dbReference type="SMART" id="SM00233">
    <property type="entry name" value="PH"/>
    <property type="match status" value="1"/>
</dbReference>
<evidence type="ECO:0000313" key="4">
    <source>
        <dbReference type="Proteomes" id="UP000053558"/>
    </source>
</evidence>
<feature type="region of interest" description="Disordered" evidence="1">
    <location>
        <begin position="1"/>
        <end position="26"/>
    </location>
</feature>
<feature type="compositionally biased region" description="Basic and acidic residues" evidence="1">
    <location>
        <begin position="1983"/>
        <end position="1999"/>
    </location>
</feature>
<feature type="region of interest" description="Disordered" evidence="1">
    <location>
        <begin position="1961"/>
        <end position="2046"/>
    </location>
</feature>
<feature type="compositionally biased region" description="Basic and acidic residues" evidence="1">
    <location>
        <begin position="1529"/>
        <end position="1542"/>
    </location>
</feature>
<dbReference type="GO" id="GO:0005543">
    <property type="term" value="F:phospholipid binding"/>
    <property type="evidence" value="ECO:0007669"/>
    <property type="project" value="InterPro"/>
</dbReference>
<dbReference type="CDD" id="cd13365">
    <property type="entry name" value="PH_PLC_plant-like"/>
    <property type="match status" value="1"/>
</dbReference>
<feature type="compositionally biased region" description="Basic residues" evidence="1">
    <location>
        <begin position="1961"/>
        <end position="1970"/>
    </location>
</feature>
<feature type="compositionally biased region" description="Polar residues" evidence="1">
    <location>
        <begin position="1420"/>
        <end position="1435"/>
    </location>
</feature>
<feature type="compositionally biased region" description="Basic residues" evidence="1">
    <location>
        <begin position="537"/>
        <end position="546"/>
    </location>
</feature>
<feature type="compositionally biased region" description="Acidic residues" evidence="1">
    <location>
        <begin position="485"/>
        <end position="495"/>
    </location>
</feature>
<feature type="region of interest" description="Disordered" evidence="1">
    <location>
        <begin position="739"/>
        <end position="854"/>
    </location>
</feature>
<dbReference type="Gene3D" id="2.30.29.30">
    <property type="entry name" value="Pleckstrin-homology domain (PH domain)/Phosphotyrosine-binding domain (PTB)"/>
    <property type="match status" value="1"/>
</dbReference>
<feature type="region of interest" description="Disordered" evidence="1">
    <location>
        <begin position="969"/>
        <end position="997"/>
    </location>
</feature>
<feature type="region of interest" description="Disordered" evidence="1">
    <location>
        <begin position="901"/>
        <end position="921"/>
    </location>
</feature>
<feature type="domain" description="PH" evidence="2">
    <location>
        <begin position="1705"/>
        <end position="1816"/>
    </location>
</feature>
<evidence type="ECO:0000256" key="1">
    <source>
        <dbReference type="SAM" id="MobiDB-lite"/>
    </source>
</evidence>
<feature type="compositionally biased region" description="Basic and acidic residues" evidence="1">
    <location>
        <begin position="1436"/>
        <end position="1445"/>
    </location>
</feature>
<dbReference type="GO" id="GO:0000226">
    <property type="term" value="P:microtubule cytoskeleton organization"/>
    <property type="evidence" value="ECO:0007669"/>
    <property type="project" value="TreeGrafter"/>
</dbReference>
<feature type="compositionally biased region" description="Low complexity" evidence="1">
    <location>
        <begin position="638"/>
        <end position="651"/>
    </location>
</feature>
<reference evidence="4" key="1">
    <citation type="journal article" date="2012" name="Science">
        <title>The Paleozoic origin of enzymatic lignin decomposition reconstructed from 31 fungal genomes.</title>
        <authorList>
            <person name="Floudas D."/>
            <person name="Binder M."/>
            <person name="Riley R."/>
            <person name="Barry K."/>
            <person name="Blanchette R.A."/>
            <person name="Henrissat B."/>
            <person name="Martinez A.T."/>
            <person name="Otillar R."/>
            <person name="Spatafora J.W."/>
            <person name="Yadav J.S."/>
            <person name="Aerts A."/>
            <person name="Benoit I."/>
            <person name="Boyd A."/>
            <person name="Carlson A."/>
            <person name="Copeland A."/>
            <person name="Coutinho P.M."/>
            <person name="de Vries R.P."/>
            <person name="Ferreira P."/>
            <person name="Findley K."/>
            <person name="Foster B."/>
            <person name="Gaskell J."/>
            <person name="Glotzer D."/>
            <person name="Gorecki P."/>
            <person name="Heitman J."/>
            <person name="Hesse C."/>
            <person name="Hori C."/>
            <person name="Igarashi K."/>
            <person name="Jurgens J.A."/>
            <person name="Kallen N."/>
            <person name="Kersten P."/>
            <person name="Kohler A."/>
            <person name="Kuees U."/>
            <person name="Kumar T.K.A."/>
            <person name="Kuo A."/>
            <person name="LaButti K."/>
            <person name="Larrondo L.F."/>
            <person name="Lindquist E."/>
            <person name="Ling A."/>
            <person name="Lombard V."/>
            <person name="Lucas S."/>
            <person name="Lundell T."/>
            <person name="Martin R."/>
            <person name="McLaughlin D.J."/>
            <person name="Morgenstern I."/>
            <person name="Morin E."/>
            <person name="Murat C."/>
            <person name="Nagy L.G."/>
            <person name="Nolan M."/>
            <person name="Ohm R.A."/>
            <person name="Patyshakuliyeva A."/>
            <person name="Rokas A."/>
            <person name="Ruiz-Duenas F.J."/>
            <person name="Sabat G."/>
            <person name="Salamov A."/>
            <person name="Samejima M."/>
            <person name="Schmutz J."/>
            <person name="Slot J.C."/>
            <person name="St John F."/>
            <person name="Stenlid J."/>
            <person name="Sun H."/>
            <person name="Sun S."/>
            <person name="Syed K."/>
            <person name="Tsang A."/>
            <person name="Wiebenga A."/>
            <person name="Young D."/>
            <person name="Pisabarro A."/>
            <person name="Eastwood D.C."/>
            <person name="Martin F."/>
            <person name="Cullen D."/>
            <person name="Grigoriev I.V."/>
            <person name="Hibbett D.S."/>
        </authorList>
    </citation>
    <scope>NUCLEOTIDE SEQUENCE [LARGE SCALE GENOMIC DNA]</scope>
    <source>
        <strain evidence="4">RWD-64-598 SS2</strain>
    </source>
</reference>
<dbReference type="OrthoDB" id="2149224at2759"/>
<organism evidence="3 4">
    <name type="scientific">Coniophora puteana (strain RWD-64-598)</name>
    <name type="common">Brown rot fungus</name>
    <dbReference type="NCBI Taxonomy" id="741705"/>
    <lineage>
        <taxon>Eukaryota</taxon>
        <taxon>Fungi</taxon>
        <taxon>Dikarya</taxon>
        <taxon>Basidiomycota</taxon>
        <taxon>Agaricomycotina</taxon>
        <taxon>Agaricomycetes</taxon>
        <taxon>Agaricomycetidae</taxon>
        <taxon>Boletales</taxon>
        <taxon>Coniophorineae</taxon>
        <taxon>Coniophoraceae</taxon>
        <taxon>Coniophora</taxon>
    </lineage>
</organism>
<dbReference type="Pfam" id="PF12814">
    <property type="entry name" value="Mcp5_PH"/>
    <property type="match status" value="1"/>
</dbReference>
<dbReference type="InterPro" id="IPR011993">
    <property type="entry name" value="PH-like_dom_sf"/>
</dbReference>
<dbReference type="GeneID" id="19205820"/>
<feature type="compositionally biased region" description="Acidic residues" evidence="1">
    <location>
        <begin position="503"/>
        <end position="513"/>
    </location>
</feature>
<dbReference type="InterPro" id="IPR053005">
    <property type="entry name" value="Nuclear_Pos-Cytoskel_Interact"/>
</dbReference>
<dbReference type="PANTHER" id="PTHR28190:SF1">
    <property type="entry name" value="NUCLEAR MIGRATION PROTEIN NUM1"/>
    <property type="match status" value="1"/>
</dbReference>
<dbReference type="PROSITE" id="PS50003">
    <property type="entry name" value="PH_DOMAIN"/>
    <property type="match status" value="1"/>
</dbReference>
<feature type="region of interest" description="Disordered" evidence="1">
    <location>
        <begin position="1474"/>
        <end position="1675"/>
    </location>
</feature>
<dbReference type="KEGG" id="cput:CONPUDRAFT_167623"/>
<feature type="region of interest" description="Disordered" evidence="1">
    <location>
        <begin position="638"/>
        <end position="708"/>
    </location>
</feature>
<feature type="compositionally biased region" description="Polar residues" evidence="1">
    <location>
        <begin position="1636"/>
        <end position="1653"/>
    </location>
</feature>
<feature type="compositionally biased region" description="Acidic residues" evidence="1">
    <location>
        <begin position="971"/>
        <end position="981"/>
    </location>
</feature>
<dbReference type="GO" id="GO:0005938">
    <property type="term" value="C:cell cortex"/>
    <property type="evidence" value="ECO:0007669"/>
    <property type="project" value="InterPro"/>
</dbReference>
<feature type="compositionally biased region" description="Basic and acidic residues" evidence="1">
    <location>
        <begin position="439"/>
        <end position="449"/>
    </location>
</feature>
<dbReference type="GO" id="GO:0032065">
    <property type="term" value="P:maintenance of protein location in cell cortex"/>
    <property type="evidence" value="ECO:0007669"/>
    <property type="project" value="InterPro"/>
</dbReference>
<dbReference type="InterPro" id="IPR024774">
    <property type="entry name" value="PH_dom-Mcp5-type"/>
</dbReference>
<evidence type="ECO:0000313" key="3">
    <source>
        <dbReference type="EMBL" id="EIW78667.1"/>
    </source>
</evidence>
<feature type="region of interest" description="Disordered" evidence="1">
    <location>
        <begin position="1416"/>
        <end position="1458"/>
    </location>
</feature>
<evidence type="ECO:0000259" key="2">
    <source>
        <dbReference type="PROSITE" id="PS50003"/>
    </source>
</evidence>
<protein>
    <recommendedName>
        <fullName evidence="2">PH domain-containing protein</fullName>
    </recommendedName>
</protein>
<feature type="compositionally biased region" description="Polar residues" evidence="1">
    <location>
        <begin position="1590"/>
        <end position="1617"/>
    </location>
</feature>
<gene>
    <name evidence="3" type="ORF">CONPUDRAFT_167623</name>
</gene>
<feature type="compositionally biased region" description="Low complexity" evidence="1">
    <location>
        <begin position="1618"/>
        <end position="1630"/>
    </location>
</feature>
<dbReference type="OMA" id="LHHAHRM"/>
<dbReference type="Gene3D" id="1.10.287.1490">
    <property type="match status" value="1"/>
</dbReference>
<feature type="region of interest" description="Disordered" evidence="1">
    <location>
        <begin position="122"/>
        <end position="168"/>
    </location>
</feature>
<dbReference type="GO" id="GO:0005739">
    <property type="term" value="C:mitochondrion"/>
    <property type="evidence" value="ECO:0007669"/>
    <property type="project" value="TreeGrafter"/>
</dbReference>
<feature type="compositionally biased region" description="Polar residues" evidence="1">
    <location>
        <begin position="2033"/>
        <end position="2046"/>
    </location>
</feature>
<dbReference type="PANTHER" id="PTHR28190">
    <property type="entry name" value="NUCLEAR MIGRATION PROTEIN NUM1"/>
    <property type="match status" value="1"/>
</dbReference>
<feature type="compositionally biased region" description="Pro residues" evidence="1">
    <location>
        <begin position="1503"/>
        <end position="1515"/>
    </location>
</feature>
<dbReference type="Proteomes" id="UP000053558">
    <property type="component" value="Unassembled WGS sequence"/>
</dbReference>
<keyword evidence="4" id="KW-1185">Reference proteome</keyword>
<dbReference type="RefSeq" id="XP_007771658.1">
    <property type="nucleotide sequence ID" value="XM_007773468.1"/>
</dbReference>
<feature type="compositionally biased region" description="Basic and acidic residues" evidence="1">
    <location>
        <begin position="142"/>
        <end position="151"/>
    </location>
</feature>
<dbReference type="SUPFAM" id="SSF50729">
    <property type="entry name" value="PH domain-like"/>
    <property type="match status" value="1"/>
</dbReference>
<dbReference type="GO" id="GO:0015631">
    <property type="term" value="F:tubulin binding"/>
    <property type="evidence" value="ECO:0007669"/>
    <property type="project" value="TreeGrafter"/>
</dbReference>
<sequence>MATLQSDSPSPPSHPQPLDLTAAASPRALSYSASPFERKLHLQLLLDAKEKQLQQAGTLGQRVLAQQVELEERVRQLQDYDALLTGSHDDLPGAPTVEEAKDKYRELIDTIKGWDAENASLSGAFGGTSNGTPSVPKPSAESLHEHHERPAKTSSAAQSRRAKNAAHRADDVEFAFEIGSGLLTEVRRLQSLLGERDKAIQDMKEERDDLEKTVEQLRAAVRAQEQSADKYKEENWNLEVTLQELRVQLSDSQSSASKLEAEHKRLTRALTAAQTSADTHKGDLDRARTAHEELRARHEADVATARKNAAGLVRDKGDLQSALDQVRAELARAKTRGSGGARMFGGSPQTPGRDEMDDPFGGSAVPGSGMTGPGTGTGRRRHGDVWGAEPDAFEDVLDESPEGTPSKPGHGQQSAASKEIEALHRKLAHAQREIQALRRAANKDLRERSGVSSSTRPGSLVGDLTAKFAGANGRGSMDSSRRGGEEEEEDEDGDILDGRPVEEDVLPEEEEDDLRLPTSHREQESISTRRPTPFRVGRGRRGRGRGGRGMGMYTPSRTGGSSRSSFERTSLDSPAPPLPRSHHQQQEDDEEEEEEEMDDDEPTQDVSPPPSRPTSIDGMDPAFANILRGASTLSAAVAAVPTSPTPASASAMGPSVSQPTSPKPSPLRQTLLNVFGRGRGRGRGTAALGAASKRARGGAGFQEARPTSMVGGAPEALALELGLDGEEGIGGKREVAEVGCQTDPTPAPVEEKGGVEAGSQTDEVQVKDVEVRREEEKVEKQVEHVDADAQTSLPDPSTFPIPAMSSSSLFPASAARSPARSPRRMLVPAPVTESDAEDDDDSEDGGAYTRDRRTTLTQNTANLVAAYAAASPTVSADSTLRGVPPQFAAAVAKVPGALESDVEMDEGDATETGTEPETETDMDDYHSVLAGRETPMRSRGDVRGVGMVGVSRTSFGESREDFHSIMTVSENEYDGYEDDEEGDRRVEAEETRRLAGAGKAEAFESVVSLSDKEAASSGRSPSPSPVVEYVERGVDAPVVPEPEPRVVEVVREVEVPVEVERIVEVPVEVIREVPVEKIVEKIVERIVEVPVEKIVEVPVEKIVEVEKEKIVEVPVEVVKEVTVEKIVEVPVEVIKEVLVEKIVEKVVERLVEVPVEKIVEREKIVEVPVEVIREVPVEKIVEVVREVIKEVPVERMADAPAPEERIVEVVKEVIKEVRVEVPIEKIVEKIVEVIKEVRVEVPVEVEKIVEVPVEKIVEKIVEVPVEKIVEVHVEKIVEVPVEKIVEVPVEKIVEKVVERLVEVPVEKIVEKVVERLVEVPVEKIVEKIVEVPVPIAAANDVPETKAEIKPESKEMSIQTDDWKPSAPSSSPLTALVPITPAPSTPGSPNIAPAFVRVGSSSSQHFQLIPPPSPAPVNGSLFASSNAPSPNATIRDTTLRAGDRESMGTASELGVLRPRTSLSDRRVTIESAMGLSDITSSPSHRSRTVSAVPSIVDRSRPPTMAVPPPPKLPPPSQNASAHMPPPNFIPERRFPSSADERPPRPSSPPPPDLIQRATTPTFGSMLSVRSGHGPRQHGSSLPPGSGALRQLPSTSSFRSAANTQSHSGHGHTPSWSNEQRSQLSPRSSMSSEHNPFVSRQTSAGNFSSANSGLSGMSGGAPGTPSKSGFAGAAGAASGMPGAMGAMGMAGGPGSSTDPTVIHAITQTMIGEFLYKYTRRTIGKGHGEKRHPRFFWVHPYTRTLYWSSADPSSSNVSESSAKSAYIEGVRSVLDPNPMPPGLYQYSIVVSTPQREMKFTAPTKERHDIWLNALKYLLARPSSGMIGGVPGSPRPDSTEVTEEHFFEASPDSQRSTHSERPGRPWSTTPRGGDTRSRSQLSTRTRNSIGRRAGTPAAEYFRLNGVGGTAESPYSPSKSFEHVALATAAEGEDLDFELHGDSMSDGGFEGLENVRACCDGRHTVGHHHHHHHGNNHTPGADSGQAARAHEHMDHLDVHGEHARPTSPAWSLRSTGSNSGGGFFSSTKLKFGSKRSLKTSTTSANASGADR</sequence>